<organism>
    <name type="scientific">Ixodes scapularis</name>
    <name type="common">Black-legged tick</name>
    <name type="synonym">Deer tick</name>
    <dbReference type="NCBI Taxonomy" id="6945"/>
    <lineage>
        <taxon>Eukaryota</taxon>
        <taxon>Metazoa</taxon>
        <taxon>Ecdysozoa</taxon>
        <taxon>Arthropoda</taxon>
        <taxon>Chelicerata</taxon>
        <taxon>Arachnida</taxon>
        <taxon>Acari</taxon>
        <taxon>Parasitiformes</taxon>
        <taxon>Ixodida</taxon>
        <taxon>Ixodoidea</taxon>
        <taxon>Ixodidae</taxon>
        <taxon>Ixodinae</taxon>
        <taxon>Ixodes</taxon>
    </lineage>
</organism>
<dbReference type="Proteomes" id="UP000001555">
    <property type="component" value="Unassembled WGS sequence"/>
</dbReference>
<evidence type="ECO:0000256" key="1">
    <source>
        <dbReference type="ARBA" id="ARBA00002080"/>
    </source>
</evidence>
<dbReference type="PRINTS" id="PR00625">
    <property type="entry name" value="JDOMAIN"/>
</dbReference>
<feature type="transmembrane region" description="Helical" evidence="7">
    <location>
        <begin position="166"/>
        <end position="185"/>
    </location>
</feature>
<evidence type="ECO:0000256" key="4">
    <source>
        <dbReference type="ARBA" id="ARBA00022692"/>
    </source>
</evidence>
<evidence type="ECO:0000256" key="6">
    <source>
        <dbReference type="ARBA" id="ARBA00023136"/>
    </source>
</evidence>
<reference evidence="10" key="2">
    <citation type="submission" date="2020-05" db="UniProtKB">
        <authorList>
            <consortium name="EnsemblMetazoa"/>
        </authorList>
    </citation>
    <scope>IDENTIFICATION</scope>
    <source>
        <strain evidence="10">wikel</strain>
    </source>
</reference>
<dbReference type="PANTHER" id="PTHR44733">
    <property type="entry name" value="DNAJ HOMOLOG SUBFAMILY C MEMBER 22"/>
    <property type="match status" value="1"/>
</dbReference>
<evidence type="ECO:0000256" key="3">
    <source>
        <dbReference type="ARBA" id="ARBA00020945"/>
    </source>
</evidence>
<dbReference type="AlphaFoldDB" id="B7QB03"/>
<dbReference type="PaxDb" id="6945-B7QB03"/>
<keyword evidence="5 7" id="KW-1133">Transmembrane helix</keyword>
<dbReference type="EMBL" id="ABJB010147921">
    <property type="status" value="NOT_ANNOTATED_CDS"/>
    <property type="molecule type" value="Genomic_DNA"/>
</dbReference>
<dbReference type="HOGENOM" id="CLU_057927_0_0_1"/>
<accession>B7QB03</accession>
<dbReference type="PROSITE" id="PS50076">
    <property type="entry name" value="DNAJ_2"/>
    <property type="match status" value="1"/>
</dbReference>
<feature type="transmembrane region" description="Helical" evidence="7">
    <location>
        <begin position="206"/>
        <end position="226"/>
    </location>
</feature>
<dbReference type="Pfam" id="PF05154">
    <property type="entry name" value="TM2"/>
    <property type="match status" value="1"/>
</dbReference>
<evidence type="ECO:0000256" key="2">
    <source>
        <dbReference type="ARBA" id="ARBA00004141"/>
    </source>
</evidence>
<sequence>PCASAAMTKSLLLTYVLWLTGGWFGAHHFYLGRDRHAFVWWMTLGGYFGIGWLRDLWRIPEYVKLANRDPAATEQLKEKIQRNAKPVSSTARSVGQMVVSDALGYMVLYALPLDVIPESLLPLAAIPVPLAVAVGKPATFWWVSFGGCLWRVVRNLFSAFRVRPTLVIRFPLPVFWSSLASSYMFNHHSKRWRLVPRPQRSLRWRLLVLAACCLLYGSLWASWLYFNCSVTDSDGTQVKCRHSLRHFFGSPLWRDFKNVAHELYTHLRHHGWRELWRLLVDALDPQGEASALKVLGLPASATQEEITNAYRKLSRRWHPDRFHEPLQKQEAQETFIEIQKAYETLSSLKSRRLKKNIVERENPNAPRVEF</sequence>
<evidence type="ECO:0007829" key="12">
    <source>
        <dbReference type="PeptideAtlas" id="B7QB03"/>
    </source>
</evidence>
<keyword evidence="11" id="KW-1185">Reference proteome</keyword>
<dbReference type="VEuPathDB" id="VectorBase:ISCI011917"/>
<proteinExistence type="evidence at protein level"/>
<dbReference type="VEuPathDB" id="VectorBase:ISCP_008432"/>
<evidence type="ECO:0000313" key="11">
    <source>
        <dbReference type="Proteomes" id="UP000001555"/>
    </source>
</evidence>
<evidence type="ECO:0000313" key="10">
    <source>
        <dbReference type="EnsemblMetazoa" id="ISCW011917-PA"/>
    </source>
</evidence>
<dbReference type="EMBL" id="ABJB010593685">
    <property type="status" value="NOT_ANNOTATED_CDS"/>
    <property type="molecule type" value="Genomic_DNA"/>
</dbReference>
<feature type="domain" description="J" evidence="8">
    <location>
        <begin position="290"/>
        <end position="358"/>
    </location>
</feature>
<dbReference type="EnsemblMetazoa" id="ISCW011917-RA">
    <property type="protein sequence ID" value="ISCW011917-PA"/>
    <property type="gene ID" value="ISCW011917"/>
</dbReference>
<evidence type="ECO:0000259" key="8">
    <source>
        <dbReference type="PROSITE" id="PS50076"/>
    </source>
</evidence>
<dbReference type="EMBL" id="DS898184">
    <property type="protein sequence ID" value="EEC16025.1"/>
    <property type="molecule type" value="Genomic_DNA"/>
</dbReference>
<dbReference type="FunCoup" id="B7QB03">
    <property type="interactions" value="62"/>
</dbReference>
<dbReference type="InterPro" id="IPR036869">
    <property type="entry name" value="J_dom_sf"/>
</dbReference>
<reference evidence="9 11" key="1">
    <citation type="submission" date="2008-03" db="EMBL/GenBank/DDBJ databases">
        <title>Annotation of Ixodes scapularis.</title>
        <authorList>
            <consortium name="Ixodes scapularis Genome Project Consortium"/>
            <person name="Caler E."/>
            <person name="Hannick L.I."/>
            <person name="Bidwell S."/>
            <person name="Joardar V."/>
            <person name="Thiagarajan M."/>
            <person name="Amedeo P."/>
            <person name="Galinsky K.J."/>
            <person name="Schobel S."/>
            <person name="Inman J."/>
            <person name="Hostetler J."/>
            <person name="Miller J."/>
            <person name="Hammond M."/>
            <person name="Megy K."/>
            <person name="Lawson D."/>
            <person name="Kodira C."/>
            <person name="Sutton G."/>
            <person name="Meyer J."/>
            <person name="Hill C.A."/>
            <person name="Birren B."/>
            <person name="Nene V."/>
            <person name="Collins F."/>
            <person name="Alarcon-Chaidez F."/>
            <person name="Wikel S."/>
            <person name="Strausberg R."/>
        </authorList>
    </citation>
    <scope>NUCLEOTIDE SEQUENCE [LARGE SCALE GENOMIC DNA]</scope>
    <source>
        <strain evidence="11">Wikel</strain>
        <strain evidence="9">Wikel colony</strain>
    </source>
</reference>
<evidence type="ECO:0000256" key="7">
    <source>
        <dbReference type="SAM" id="Phobius"/>
    </source>
</evidence>
<dbReference type="OrthoDB" id="10262359at2759"/>
<dbReference type="SMART" id="SM00271">
    <property type="entry name" value="DnaJ"/>
    <property type="match status" value="1"/>
</dbReference>
<comment type="function">
    <text evidence="1">May function as a co-chaperone.</text>
</comment>
<dbReference type="GO" id="GO:0016020">
    <property type="term" value="C:membrane"/>
    <property type="evidence" value="ECO:0000318"/>
    <property type="project" value="GO_Central"/>
</dbReference>
<gene>
    <name evidence="9" type="ORF">IscW_ISCW011917</name>
</gene>
<dbReference type="InterPro" id="IPR007829">
    <property type="entry name" value="TM2"/>
</dbReference>
<feature type="transmembrane region" description="Helical" evidence="7">
    <location>
        <begin position="12"/>
        <end position="31"/>
    </location>
</feature>
<keyword evidence="6 7" id="KW-0472">Membrane</keyword>
<evidence type="ECO:0000313" key="9">
    <source>
        <dbReference type="EMBL" id="EEC16025.1"/>
    </source>
</evidence>
<dbReference type="PANTHER" id="PTHR44733:SF1">
    <property type="entry name" value="DNAJ HOMOLOG SUBFAMILY C MEMBER 22"/>
    <property type="match status" value="1"/>
</dbReference>
<protein>
    <recommendedName>
        <fullName evidence="3">DnaJ homolog subfamily C member 22</fullName>
    </recommendedName>
</protein>
<feature type="non-terminal residue" evidence="9">
    <location>
        <position position="1"/>
    </location>
</feature>
<dbReference type="EMBL" id="ABJB011091529">
    <property type="status" value="NOT_ANNOTATED_CDS"/>
    <property type="molecule type" value="Genomic_DNA"/>
</dbReference>
<name>B7QB03_IXOSC</name>
<dbReference type="STRING" id="6945.B7QB03"/>
<keyword evidence="4 7" id="KW-0812">Transmembrane</keyword>
<dbReference type="SUPFAM" id="SSF46565">
    <property type="entry name" value="Chaperone J-domain"/>
    <property type="match status" value="1"/>
</dbReference>
<evidence type="ECO:0000256" key="5">
    <source>
        <dbReference type="ARBA" id="ARBA00022989"/>
    </source>
</evidence>
<dbReference type="Gene3D" id="1.10.287.110">
    <property type="entry name" value="DnaJ domain"/>
    <property type="match status" value="1"/>
</dbReference>
<dbReference type="Pfam" id="PF00226">
    <property type="entry name" value="DnaJ"/>
    <property type="match status" value="1"/>
</dbReference>
<comment type="subcellular location">
    <subcellularLocation>
        <location evidence="2">Membrane</location>
        <topology evidence="2">Multi-pass membrane protein</topology>
    </subcellularLocation>
</comment>
<dbReference type="VEuPathDB" id="VectorBase:ISCW011917"/>
<feature type="transmembrane region" description="Helical" evidence="7">
    <location>
        <begin position="37"/>
        <end position="57"/>
    </location>
</feature>
<dbReference type="CDD" id="cd06257">
    <property type="entry name" value="DnaJ"/>
    <property type="match status" value="1"/>
</dbReference>
<keyword evidence="12" id="KW-1267">Proteomics identification</keyword>
<dbReference type="InterPro" id="IPR001623">
    <property type="entry name" value="DnaJ_domain"/>
</dbReference>